<dbReference type="InterPro" id="IPR036165">
    <property type="entry name" value="YefM-like_sf"/>
</dbReference>
<gene>
    <name evidence="3" type="ORF">H9850_05555</name>
</gene>
<feature type="region of interest" description="Disordered" evidence="2">
    <location>
        <begin position="207"/>
        <end position="294"/>
    </location>
</feature>
<sequence>MAHIRQILANLSISISEFKKSPKSVIKAVKTEPIAVIDNNKPAFYCVPADILETLYQKFYELNELQNIQDLNSNVEHDTVTPTDDDDSSFGVNDIFQSIEDEQDAKLQQPEDLVDPINNHVADPLDEEVANQLNNSIDKHLLDNSPRMPNCANTATSSSNGNTSDLNNIDSLDDFSDLESLGTLRGFNSLDPLHQGAIDHDLQYLQTDTMDMPDGSPTEHPAEHQASELTSNPQEDPLFSSAEHAPQEEPKALAGHSIPLAPNDTELTVNKKSLPPEGFAGADPTDPIASSCDPNKCLEDRAALREAMRDVNQELHDTSNLRSLVSGPHSFSLEHVAKTYSPYQQKKIQAKLKKERKAKSKEEKQGNGHDLKNELQEVVAKLTPRQAAPTPLIGKDKESKKGAKASKKAKAPKESNKDSSSSK</sequence>
<reference evidence="3" key="1">
    <citation type="journal article" date="2021" name="PeerJ">
        <title>Extensive microbial diversity within the chicken gut microbiome revealed by metagenomics and culture.</title>
        <authorList>
            <person name="Gilroy R."/>
            <person name="Ravi A."/>
            <person name="Getino M."/>
            <person name="Pursley I."/>
            <person name="Horton D.L."/>
            <person name="Alikhan N.F."/>
            <person name="Baker D."/>
            <person name="Gharbi K."/>
            <person name="Hall N."/>
            <person name="Watson M."/>
            <person name="Adriaenssens E.M."/>
            <person name="Foster-Nyarko E."/>
            <person name="Jarju S."/>
            <person name="Secka A."/>
            <person name="Antonio M."/>
            <person name="Oren A."/>
            <person name="Chaudhuri R.R."/>
            <person name="La Ragione R."/>
            <person name="Hildebrand F."/>
            <person name="Pallen M.J."/>
        </authorList>
    </citation>
    <scope>NUCLEOTIDE SEQUENCE</scope>
    <source>
        <strain evidence="3">USASDec5-558</strain>
    </source>
</reference>
<feature type="compositionally biased region" description="Basic residues" evidence="2">
    <location>
        <begin position="348"/>
        <end position="359"/>
    </location>
</feature>
<dbReference type="AlphaFoldDB" id="A0A9D2B0Q9"/>
<feature type="compositionally biased region" description="Low complexity" evidence="2">
    <location>
        <begin position="150"/>
        <end position="164"/>
    </location>
</feature>
<comment type="caution">
    <text evidence="3">The sequence shown here is derived from an EMBL/GenBank/DDBJ whole genome shotgun (WGS) entry which is preliminary data.</text>
</comment>
<evidence type="ECO:0000256" key="1">
    <source>
        <dbReference type="ARBA" id="ARBA00009981"/>
    </source>
</evidence>
<proteinExistence type="inferred from homology"/>
<dbReference type="Proteomes" id="UP000886829">
    <property type="component" value="Unassembled WGS sequence"/>
</dbReference>
<evidence type="ECO:0000256" key="2">
    <source>
        <dbReference type="SAM" id="MobiDB-lite"/>
    </source>
</evidence>
<evidence type="ECO:0000313" key="3">
    <source>
        <dbReference type="EMBL" id="HIX56918.1"/>
    </source>
</evidence>
<feature type="region of interest" description="Disordered" evidence="2">
    <location>
        <begin position="342"/>
        <end position="423"/>
    </location>
</feature>
<organism evidence="3 4">
    <name type="scientific">Candidatus Anaerobiospirillum pullistercoris</name>
    <dbReference type="NCBI Taxonomy" id="2838452"/>
    <lineage>
        <taxon>Bacteria</taxon>
        <taxon>Pseudomonadati</taxon>
        <taxon>Pseudomonadota</taxon>
        <taxon>Gammaproteobacteria</taxon>
        <taxon>Aeromonadales</taxon>
        <taxon>Succinivibrionaceae</taxon>
        <taxon>Anaerobiospirillum</taxon>
    </lineage>
</organism>
<feature type="region of interest" description="Disordered" evidence="2">
    <location>
        <begin position="139"/>
        <end position="165"/>
    </location>
</feature>
<feature type="compositionally biased region" description="Basic and acidic residues" evidence="2">
    <location>
        <begin position="360"/>
        <end position="375"/>
    </location>
</feature>
<dbReference type="EMBL" id="DXEV01000105">
    <property type="protein sequence ID" value="HIX56918.1"/>
    <property type="molecule type" value="Genomic_DNA"/>
</dbReference>
<comment type="similarity">
    <text evidence="1">Belongs to the phD/YefM antitoxin family.</text>
</comment>
<accession>A0A9D2B0Q9</accession>
<dbReference type="SUPFAM" id="SSF143120">
    <property type="entry name" value="YefM-like"/>
    <property type="match status" value="1"/>
</dbReference>
<evidence type="ECO:0000313" key="4">
    <source>
        <dbReference type="Proteomes" id="UP000886829"/>
    </source>
</evidence>
<protein>
    <submittedName>
        <fullName evidence="3">Uncharacterized protein</fullName>
    </submittedName>
</protein>
<reference evidence="3" key="2">
    <citation type="submission" date="2021-04" db="EMBL/GenBank/DDBJ databases">
        <authorList>
            <person name="Gilroy R."/>
        </authorList>
    </citation>
    <scope>NUCLEOTIDE SEQUENCE</scope>
    <source>
        <strain evidence="3">USASDec5-558</strain>
    </source>
</reference>
<name>A0A9D2B0Q9_9GAMM</name>